<dbReference type="Pfam" id="PF00412">
    <property type="entry name" value="LIM"/>
    <property type="match status" value="1"/>
</dbReference>
<dbReference type="GO" id="GO:0016020">
    <property type="term" value="C:membrane"/>
    <property type="evidence" value="ECO:0007669"/>
    <property type="project" value="InterPro"/>
</dbReference>
<feature type="signal peptide" evidence="8">
    <location>
        <begin position="1"/>
        <end position="17"/>
    </location>
</feature>
<evidence type="ECO:0000256" key="8">
    <source>
        <dbReference type="SAM" id="SignalP"/>
    </source>
</evidence>
<keyword evidence="3 4" id="KW-0440">LIM domain</keyword>
<dbReference type="InterPro" id="IPR056564">
    <property type="entry name" value="Ig-like_KY"/>
</dbReference>
<keyword evidence="8" id="KW-0732">Signal</keyword>
<accession>A0A814U2J1</accession>
<dbReference type="PANTHER" id="PTHR47020:SF1">
    <property type="entry name" value="HILLARIN"/>
    <property type="match status" value="1"/>
</dbReference>
<organism evidence="10 11">
    <name type="scientific">Adineta ricciae</name>
    <name type="common">Rotifer</name>
    <dbReference type="NCBI Taxonomy" id="249248"/>
    <lineage>
        <taxon>Eukaryota</taxon>
        <taxon>Metazoa</taxon>
        <taxon>Spiralia</taxon>
        <taxon>Gnathifera</taxon>
        <taxon>Rotifera</taxon>
        <taxon>Eurotatoria</taxon>
        <taxon>Bdelloidea</taxon>
        <taxon>Adinetida</taxon>
        <taxon>Adinetidae</taxon>
        <taxon>Adineta</taxon>
    </lineage>
</organism>
<dbReference type="PANTHER" id="PTHR47020">
    <property type="entry name" value="HILLARIN"/>
    <property type="match status" value="1"/>
</dbReference>
<evidence type="ECO:0000256" key="6">
    <source>
        <dbReference type="SAM" id="MobiDB-lite"/>
    </source>
</evidence>
<sequence length="1496" mass="173658">MIRLNVFLTIMVLGIQAAVDPVVTTVDPKHELLTEIVGRYRLAARHLRETQSTLPFELQFPIHDIIKIDGATNELVIRATIRMDYQFEFLHWDSNDTRSRYYDIDEIVLTKSTLQSLWLPDLRFTEDESITFNVERESAKINRDGLVTWTRRGLFTLASPIDLTYYPFDRQYIHFNMHNTQKTFKLHYQKNIHTLSSISNSHSARSASVWTALFGGSTEMNSNSTSIPFTIQQNEPPMKTSTSRGWFVRTIGVEAKINTNENGTLDNLTIFVSIQRRRESFIYTIILPTLFFSFFIFIFYFAPVEAHQRLIIGLLNTFATLTFLIYIDRKIEAEQLSHSPLLIQYLTILFMIEALSLFFDHIIHSIFYGGINFVSNWLRKRHKYETQQQQPARLSRVTMLTRALNNRINPNSLETDGQLNGATDFLMKQLIEREESLKFEDQERYQWRKRARLRQSKQERSASCLTSKNEVQREQQIVSYTYNMPSTTLEDLTNPAPIPFNLAGESAISSLTSSTSLPSSRDRCRRCQQLVYVTERIGPVKDSLYHKLCFKCLKCDRQLDFKTYFTNSIDLNDKEIYCQSHVPRSGKGIFSTDNIHIQNVMNAPKLNVMQKLDDRLKGIHLDFQSVSIAHAMKAQQMFQQGREKVSSNHNFPALPPDILHAREEVRRAQKSLEEKQRQEEDELFMKFRVDRELEEKKIEREVIDEWEKKLGLLTAKYEDDLRKKKDKNTEPELTLRFTKEKAELEQNMTLKRNKKRELVRKQIMEREQETTHSLVSKFSKEMLNLIQAKEREVLVENGVDDHVAATYSMLQLSQPPPPQPPRRHKRDLYEDPSIFEHVDQQAITVAESEQTSYTELIDQLTYGLITDLEKARAIFRWITVKDLNAIDFQTNLAADTPMGLLRGIKYGTETYHTLFMRLCSFAALHCVDVKGHSKSVGYEPGMRIGEGKFTNTWNAVLIDGEWRFVQCNWGARHLVMSKDKKQIEITPPKPTREKIKYQYDEHYFLPDPEDFILEFFPYKSEWQLLESPITLQQFEQLPFVRSLFFHYHLSFVNQQHAVIQTDNRGACDIKLRMPDSLKHRLAFHFHLRFSNQSTTNIQTDDSTDFQGVKFERYVLHTVQDDLVSFNIHVPQDGNYFIEIFASLVEPDPNPFGQSFKLKCVCKYRIVCQQLAQRMHPLPACASGEWGPAKAIRHFNIHPLTHFQSIFETHHLPIIIQFKCPKILKFHGKLNSNRYSSNPTNNSMQNTLDKYVRYEYNEQDFIATFIIQLPAEGQFGLDIYARDPEYQTEKRTMSHCCKYIINYTKSAISPPPPTAIETYHDYSTENAKSHEPKRMLSPRIPARNIKERSVSPRSIPSNGSSPKPIPKIGGNPALLSQLGMNPLSHSDPSITLHSSNSLELQFQIRKMVDFSFDLTYHHTLADLSSRTPSLNLNQRLNASDYVTIKPNGGFNVIFALILPKPGVYSFTIYAAPPNNNHLGKNGQTELPAVFTYLIRYV</sequence>
<dbReference type="PROSITE" id="PS00478">
    <property type="entry name" value="LIM_DOMAIN_1"/>
    <property type="match status" value="1"/>
</dbReference>
<keyword evidence="5" id="KW-0175">Coiled coil</keyword>
<dbReference type="InterPro" id="IPR036734">
    <property type="entry name" value="Neur_chan_lig-bd_sf"/>
</dbReference>
<evidence type="ECO:0000259" key="9">
    <source>
        <dbReference type="PROSITE" id="PS50023"/>
    </source>
</evidence>
<dbReference type="InterPro" id="IPR006202">
    <property type="entry name" value="Neur_chan_lig-bd"/>
</dbReference>
<proteinExistence type="predicted"/>
<name>A0A814U2J1_ADIRI</name>
<feature type="domain" description="LIM zinc-binding" evidence="9">
    <location>
        <begin position="522"/>
        <end position="588"/>
    </location>
</feature>
<dbReference type="InterPro" id="IPR001781">
    <property type="entry name" value="Znf_LIM"/>
</dbReference>
<feature type="region of interest" description="Disordered" evidence="6">
    <location>
        <begin position="1324"/>
        <end position="1369"/>
    </location>
</feature>
<evidence type="ECO:0000256" key="4">
    <source>
        <dbReference type="PROSITE-ProRule" id="PRU00125"/>
    </source>
</evidence>
<evidence type="ECO:0000256" key="5">
    <source>
        <dbReference type="SAM" id="Coils"/>
    </source>
</evidence>
<dbReference type="SUPFAM" id="SSF63712">
    <property type="entry name" value="Nicotinic receptor ligand binding domain-like"/>
    <property type="match status" value="1"/>
</dbReference>
<dbReference type="Gene3D" id="2.10.110.10">
    <property type="entry name" value="Cysteine Rich Protein"/>
    <property type="match status" value="1"/>
</dbReference>
<dbReference type="InterPro" id="IPR038050">
    <property type="entry name" value="Neuro_actylchol_rec"/>
</dbReference>
<feature type="compositionally biased region" description="Polar residues" evidence="6">
    <location>
        <begin position="1350"/>
        <end position="1360"/>
    </location>
</feature>
<protein>
    <recommendedName>
        <fullName evidence="9">LIM zinc-binding domain-containing protein</fullName>
    </recommendedName>
</protein>
<evidence type="ECO:0000256" key="3">
    <source>
        <dbReference type="ARBA" id="ARBA00023038"/>
    </source>
</evidence>
<dbReference type="Pfam" id="PF23265">
    <property type="entry name" value="Ig-like_KY"/>
    <property type="match status" value="3"/>
</dbReference>
<evidence type="ECO:0000256" key="7">
    <source>
        <dbReference type="SAM" id="Phobius"/>
    </source>
</evidence>
<feature type="compositionally biased region" description="Basic and acidic residues" evidence="6">
    <location>
        <begin position="1324"/>
        <end position="1333"/>
    </location>
</feature>
<feature type="chain" id="PRO_5032580991" description="LIM zinc-binding domain-containing protein" evidence="8">
    <location>
        <begin position="18"/>
        <end position="1496"/>
    </location>
</feature>
<dbReference type="GO" id="GO:0046872">
    <property type="term" value="F:metal ion binding"/>
    <property type="evidence" value="ECO:0007669"/>
    <property type="project" value="UniProtKB-KW"/>
</dbReference>
<keyword evidence="7" id="KW-1133">Transmembrane helix</keyword>
<dbReference type="EMBL" id="CAJNOJ010000129">
    <property type="protein sequence ID" value="CAF1169039.1"/>
    <property type="molecule type" value="Genomic_DNA"/>
</dbReference>
<keyword evidence="1 4" id="KW-0479">Metal-binding</keyword>
<dbReference type="InterPro" id="IPR053041">
    <property type="entry name" value="Transglut-like_Superfamily_Mod"/>
</dbReference>
<comment type="caution">
    <text evidence="10">The sequence shown here is derived from an EMBL/GenBank/DDBJ whole genome shotgun (WGS) entry which is preliminary data.</text>
</comment>
<dbReference type="OrthoDB" id="6129702at2759"/>
<evidence type="ECO:0000256" key="1">
    <source>
        <dbReference type="ARBA" id="ARBA00022723"/>
    </source>
</evidence>
<feature type="coiled-coil region" evidence="5">
    <location>
        <begin position="658"/>
        <end position="709"/>
    </location>
</feature>
<dbReference type="Gene3D" id="2.70.170.10">
    <property type="entry name" value="Neurotransmitter-gated ion-channel ligand-binding domain"/>
    <property type="match status" value="1"/>
</dbReference>
<dbReference type="GO" id="GO:0005230">
    <property type="term" value="F:extracellular ligand-gated monoatomic ion channel activity"/>
    <property type="evidence" value="ECO:0007669"/>
    <property type="project" value="InterPro"/>
</dbReference>
<reference evidence="10" key="1">
    <citation type="submission" date="2021-02" db="EMBL/GenBank/DDBJ databases">
        <authorList>
            <person name="Nowell W R."/>
        </authorList>
    </citation>
    <scope>NUCLEOTIDE SEQUENCE</scope>
</reference>
<evidence type="ECO:0000313" key="10">
    <source>
        <dbReference type="EMBL" id="CAF1169039.1"/>
    </source>
</evidence>
<feature type="transmembrane region" description="Helical" evidence="7">
    <location>
        <begin position="281"/>
        <end position="302"/>
    </location>
</feature>
<evidence type="ECO:0000256" key="2">
    <source>
        <dbReference type="ARBA" id="ARBA00022833"/>
    </source>
</evidence>
<gene>
    <name evidence="10" type="ORF">EDS130_LOCUS23584</name>
</gene>
<dbReference type="SMART" id="SM00132">
    <property type="entry name" value="LIM"/>
    <property type="match status" value="1"/>
</dbReference>
<feature type="transmembrane region" description="Helical" evidence="7">
    <location>
        <begin position="339"/>
        <end position="359"/>
    </location>
</feature>
<keyword evidence="2 4" id="KW-0862">Zinc</keyword>
<dbReference type="Gene3D" id="1.20.58.390">
    <property type="entry name" value="Neurotransmitter-gated ion-channel transmembrane domain"/>
    <property type="match status" value="1"/>
</dbReference>
<keyword evidence="7" id="KW-0472">Membrane</keyword>
<dbReference type="PROSITE" id="PS50023">
    <property type="entry name" value="LIM_DOMAIN_2"/>
    <property type="match status" value="1"/>
</dbReference>
<evidence type="ECO:0000313" key="11">
    <source>
        <dbReference type="Proteomes" id="UP000663852"/>
    </source>
</evidence>
<keyword evidence="7" id="KW-0812">Transmembrane</keyword>
<feature type="transmembrane region" description="Helical" evidence="7">
    <location>
        <begin position="308"/>
        <end position="327"/>
    </location>
</feature>
<dbReference type="Pfam" id="PF02931">
    <property type="entry name" value="Neur_chan_LBD"/>
    <property type="match status" value="1"/>
</dbReference>
<dbReference type="Proteomes" id="UP000663852">
    <property type="component" value="Unassembled WGS sequence"/>
</dbReference>